<sequence>MDRDNSSKFRDNPTAKSMEAPANWIGTCLFCVKSIHKGDAKGCKVLKREDVDALLELTQLKSGKVYEKLKEKDEIFAHESCSPETVMASTKNSRNFFECRNFFPRDNFACAVFDNVDVGSGPYIHTHVFHAMGGIMPGRKTPLKE</sequence>
<organism evidence="1 2">
    <name type="scientific">Eretmocerus hayati</name>
    <dbReference type="NCBI Taxonomy" id="131215"/>
    <lineage>
        <taxon>Eukaryota</taxon>
        <taxon>Metazoa</taxon>
        <taxon>Ecdysozoa</taxon>
        <taxon>Arthropoda</taxon>
        <taxon>Hexapoda</taxon>
        <taxon>Insecta</taxon>
        <taxon>Pterygota</taxon>
        <taxon>Neoptera</taxon>
        <taxon>Endopterygota</taxon>
        <taxon>Hymenoptera</taxon>
        <taxon>Apocrita</taxon>
        <taxon>Proctotrupomorpha</taxon>
        <taxon>Chalcidoidea</taxon>
        <taxon>Aphelinidae</taxon>
        <taxon>Aphelininae</taxon>
        <taxon>Eretmocerus</taxon>
    </lineage>
</organism>
<proteinExistence type="predicted"/>
<evidence type="ECO:0000313" key="2">
    <source>
        <dbReference type="Proteomes" id="UP001239111"/>
    </source>
</evidence>
<name>A0ACC2NLL5_9HYME</name>
<dbReference type="Proteomes" id="UP001239111">
    <property type="component" value="Chromosome 3"/>
</dbReference>
<protein>
    <submittedName>
        <fullName evidence="1">Uncharacterized protein</fullName>
    </submittedName>
</protein>
<reference evidence="1" key="1">
    <citation type="submission" date="2023-04" db="EMBL/GenBank/DDBJ databases">
        <title>A chromosome-level genome assembly of the parasitoid wasp Eretmocerus hayati.</title>
        <authorList>
            <person name="Zhong Y."/>
            <person name="Liu S."/>
            <person name="Liu Y."/>
        </authorList>
    </citation>
    <scope>NUCLEOTIDE SEQUENCE</scope>
    <source>
        <strain evidence="1">ZJU_SS_LIU_2023</strain>
    </source>
</reference>
<keyword evidence="2" id="KW-1185">Reference proteome</keyword>
<evidence type="ECO:0000313" key="1">
    <source>
        <dbReference type="EMBL" id="KAJ8671112.1"/>
    </source>
</evidence>
<gene>
    <name evidence="1" type="ORF">QAD02_002371</name>
</gene>
<comment type="caution">
    <text evidence="1">The sequence shown here is derived from an EMBL/GenBank/DDBJ whole genome shotgun (WGS) entry which is preliminary data.</text>
</comment>
<dbReference type="EMBL" id="CM056743">
    <property type="protein sequence ID" value="KAJ8671112.1"/>
    <property type="molecule type" value="Genomic_DNA"/>
</dbReference>
<accession>A0ACC2NLL5</accession>